<dbReference type="PANTHER" id="PTHR15574:SF39">
    <property type="entry name" value="DDB1- AND CUL4-ASSOCIATED FACTOR 6"/>
    <property type="match status" value="1"/>
</dbReference>
<feature type="compositionally biased region" description="Polar residues" evidence="4">
    <location>
        <begin position="967"/>
        <end position="1062"/>
    </location>
</feature>
<feature type="region of interest" description="Disordered" evidence="4">
    <location>
        <begin position="321"/>
        <end position="382"/>
    </location>
</feature>
<dbReference type="InterPro" id="IPR015943">
    <property type="entry name" value="WD40/YVTN_repeat-like_dom_sf"/>
</dbReference>
<feature type="compositionally biased region" description="Basic and acidic residues" evidence="4">
    <location>
        <begin position="429"/>
        <end position="442"/>
    </location>
</feature>
<feature type="region of interest" description="Disordered" evidence="4">
    <location>
        <begin position="780"/>
        <end position="812"/>
    </location>
</feature>
<evidence type="ECO:0000256" key="4">
    <source>
        <dbReference type="SAM" id="MobiDB-lite"/>
    </source>
</evidence>
<feature type="compositionally biased region" description="Basic and acidic residues" evidence="4">
    <location>
        <begin position="321"/>
        <end position="334"/>
    </location>
</feature>
<dbReference type="InterPro" id="IPR036322">
    <property type="entry name" value="WD40_repeat_dom_sf"/>
</dbReference>
<feature type="compositionally biased region" description="Polar residues" evidence="4">
    <location>
        <begin position="1081"/>
        <end position="1091"/>
    </location>
</feature>
<feature type="region of interest" description="Disordered" evidence="4">
    <location>
        <begin position="849"/>
        <end position="1092"/>
    </location>
</feature>
<dbReference type="Pfam" id="PF00400">
    <property type="entry name" value="WD40"/>
    <property type="match status" value="2"/>
</dbReference>
<feature type="compositionally biased region" description="Polar residues" evidence="4">
    <location>
        <begin position="858"/>
        <end position="868"/>
    </location>
</feature>
<dbReference type="Proteomes" id="UP001208570">
    <property type="component" value="Unassembled WGS sequence"/>
</dbReference>
<feature type="region of interest" description="Disordered" evidence="4">
    <location>
        <begin position="417"/>
        <end position="445"/>
    </location>
</feature>
<accession>A0AAD9K3X9</accession>
<evidence type="ECO:0000313" key="6">
    <source>
        <dbReference type="Proteomes" id="UP001208570"/>
    </source>
</evidence>
<dbReference type="Gene3D" id="2.130.10.10">
    <property type="entry name" value="YVTN repeat-like/Quinoprotein amine dehydrogenase"/>
    <property type="match status" value="2"/>
</dbReference>
<dbReference type="AlphaFoldDB" id="A0AAD9K3X9"/>
<dbReference type="PANTHER" id="PTHR15574">
    <property type="entry name" value="WD REPEAT DOMAIN-CONTAINING FAMILY"/>
    <property type="match status" value="1"/>
</dbReference>
<feature type="region of interest" description="Disordered" evidence="4">
    <location>
        <begin position="275"/>
        <end position="309"/>
    </location>
</feature>
<feature type="region of interest" description="Disordered" evidence="4">
    <location>
        <begin position="479"/>
        <end position="525"/>
    </location>
</feature>
<evidence type="ECO:0000256" key="3">
    <source>
        <dbReference type="PROSITE-ProRule" id="PRU00221"/>
    </source>
</evidence>
<feature type="repeat" description="WD" evidence="3">
    <location>
        <begin position="1173"/>
        <end position="1204"/>
    </location>
</feature>
<evidence type="ECO:0000313" key="5">
    <source>
        <dbReference type="EMBL" id="KAK2163910.1"/>
    </source>
</evidence>
<dbReference type="GO" id="GO:0080008">
    <property type="term" value="C:Cul4-RING E3 ubiquitin ligase complex"/>
    <property type="evidence" value="ECO:0007669"/>
    <property type="project" value="TreeGrafter"/>
</dbReference>
<sequence>MGMQRLKLEKKLDVHNGCVNTICWNDGGQYILSGSDDRKLIVTDPYTGKVIVSLRSGHRANIFSAKFMPNTKDNQVVSCSGDGLIYYTVLDREEDTAANGFDCHLGTAYEVLTVPQDPYSFLSCGEDGTVRWFDLRIKTKCNKENCKDDILINCRRAVTAIANNPIAPYQLGVGCSDSSVRIFDRRMLGTKSTGNYTGRGVMGMMSRFAAPGLEDQYHRITSLTFSQDGKEMLVSYSSENLCLFDLSEPDQNKRFTTEGQAMESDGFKRHRPIKRLRLRGDWSDTGPSARPQRERGDERSQVDRAASTLSDMLTRWLEGFTRHNEESENERQEGGEVSNSTTAANDTTANEVDEATEATSSQNHDSGGASSRMAENDSAKDSVANEVKQGIANNETGSEDTKEVCDAVKGSVVAGDLGKNVSASGCRSDTSELHDPDGKCSDVELSPHNQAKMDVGLEPTDVNECNQTENHITRFSLDSMDLSSPGERTRESNHFRQLDVHGVDKPRKNEEQSNGQQSAMDVDTINSVSLNSSEEGTRESGMLYEHDSAQDVSDVQAMEINQRCTDSQAPHDTSQSGVVDDAQASCSVLPSSKSVTSQPETLKGKQQLAASKSDVRTGDVTMAYDTSAEPLETECRCPHDPENNNTLQLHQHYHLSRDLQPLTQDPNNVNHIGAIVSQGSLMDISHGGETFPHTSALDVISDLQTTRGPFHADSSPPIVSNVSNINHRCLQTVLYPASKDSDIVPELLQSDSSIVSPCDVKTDATPATISVFVGPGSEPQLTGSVFQPSGSNHMKPLTHSSKPLTTESDSSTIQHLTDSKAVKSEFHLVTIKSECVPSVSRFALSEPQPMSCDAQPLISDTHSTTSLPQCVGPEHHQSGSVTLEFSEPQPTSSQPASSGLCQVDTSVPPESTASESGQLETSESARLGASESDQLGTSESAQLGTSESAQLGTSESSQPTASASSQIMVSESSPSTALEPSYPTVSTSLEPMASESSQPMASELSHSAASMTSQPTASGSSQPIIAESSQLETAEPQATTSKHQPNIGASSTRTGACSSPDLTDNESDSDGPMRTKRPSGAATSQEPTLSQRHAAAKKLQRLYRKCQEEREKEEISMMQLPQPKMTKVYKGHRNSRTMIKEATFWGTDYVMSGSDCGHIFVWNKHTCEIVMLLEGDKHVVNCIQPHPFDPILATSGIDYDVKIWAPFAEEPCYDRERADEILLRNEIMLEETRDTITVPSSFMLRMLASLNHFRSAHSSRATPEEEPSSPSTDED</sequence>
<evidence type="ECO:0008006" key="7">
    <source>
        <dbReference type="Google" id="ProtNLM"/>
    </source>
</evidence>
<keyword evidence="1 3" id="KW-0853">WD repeat</keyword>
<comment type="caution">
    <text evidence="5">The sequence shown here is derived from an EMBL/GenBank/DDBJ whole genome shotgun (WGS) entry which is preliminary data.</text>
</comment>
<organism evidence="5 6">
    <name type="scientific">Paralvinella palmiformis</name>
    <dbReference type="NCBI Taxonomy" id="53620"/>
    <lineage>
        <taxon>Eukaryota</taxon>
        <taxon>Metazoa</taxon>
        <taxon>Spiralia</taxon>
        <taxon>Lophotrochozoa</taxon>
        <taxon>Annelida</taxon>
        <taxon>Polychaeta</taxon>
        <taxon>Sedentaria</taxon>
        <taxon>Canalipalpata</taxon>
        <taxon>Terebellida</taxon>
        <taxon>Terebelliformia</taxon>
        <taxon>Alvinellidae</taxon>
        <taxon>Paralvinella</taxon>
    </lineage>
</organism>
<proteinExistence type="predicted"/>
<feature type="compositionally biased region" description="Polar residues" evidence="4">
    <location>
        <begin position="512"/>
        <end position="525"/>
    </location>
</feature>
<name>A0AAD9K3X9_9ANNE</name>
<feature type="region of interest" description="Disordered" evidence="4">
    <location>
        <begin position="1255"/>
        <end position="1275"/>
    </location>
</feature>
<dbReference type="GO" id="GO:0045944">
    <property type="term" value="P:positive regulation of transcription by RNA polymerase II"/>
    <property type="evidence" value="ECO:0007669"/>
    <property type="project" value="TreeGrafter"/>
</dbReference>
<feature type="compositionally biased region" description="Low complexity" evidence="4">
    <location>
        <begin position="953"/>
        <end position="966"/>
    </location>
</feature>
<feature type="repeat" description="WD" evidence="3">
    <location>
        <begin position="12"/>
        <end position="53"/>
    </location>
</feature>
<dbReference type="PROSITE" id="PS50082">
    <property type="entry name" value="WD_REPEATS_2"/>
    <property type="match status" value="2"/>
</dbReference>
<feature type="compositionally biased region" description="Polar residues" evidence="4">
    <location>
        <begin position="931"/>
        <end position="952"/>
    </location>
</feature>
<keyword evidence="2" id="KW-0677">Repeat</keyword>
<feature type="compositionally biased region" description="Low complexity" evidence="4">
    <location>
        <begin position="335"/>
        <end position="350"/>
    </location>
</feature>
<feature type="compositionally biased region" description="Polar residues" evidence="4">
    <location>
        <begin position="357"/>
        <end position="369"/>
    </location>
</feature>
<feature type="compositionally biased region" description="Acidic residues" evidence="4">
    <location>
        <begin position="1264"/>
        <end position="1275"/>
    </location>
</feature>
<dbReference type="SUPFAM" id="SSF50978">
    <property type="entry name" value="WD40 repeat-like"/>
    <property type="match status" value="1"/>
</dbReference>
<keyword evidence="6" id="KW-1185">Reference proteome</keyword>
<dbReference type="GO" id="GO:0005737">
    <property type="term" value="C:cytoplasm"/>
    <property type="evidence" value="ECO:0007669"/>
    <property type="project" value="TreeGrafter"/>
</dbReference>
<protein>
    <recommendedName>
        <fullName evidence="7">Nuclear receptor interaction protein</fullName>
    </recommendedName>
</protein>
<feature type="compositionally biased region" description="Basic and acidic residues" evidence="4">
    <location>
        <begin position="291"/>
        <end position="302"/>
    </location>
</feature>
<dbReference type="InterPro" id="IPR001680">
    <property type="entry name" value="WD40_rpt"/>
</dbReference>
<feature type="region of interest" description="Disordered" evidence="4">
    <location>
        <begin position="590"/>
        <end position="614"/>
    </location>
</feature>
<dbReference type="SMART" id="SM00320">
    <property type="entry name" value="WD40"/>
    <property type="match status" value="7"/>
</dbReference>
<feature type="compositionally biased region" description="Polar residues" evidence="4">
    <location>
        <begin position="878"/>
        <end position="924"/>
    </location>
</feature>
<evidence type="ECO:0000256" key="1">
    <source>
        <dbReference type="ARBA" id="ARBA00022574"/>
    </source>
</evidence>
<reference evidence="5" key="1">
    <citation type="journal article" date="2023" name="Mol. Biol. Evol.">
        <title>Third-Generation Sequencing Reveals the Adaptive Role of the Epigenome in Three Deep-Sea Polychaetes.</title>
        <authorList>
            <person name="Perez M."/>
            <person name="Aroh O."/>
            <person name="Sun Y."/>
            <person name="Lan Y."/>
            <person name="Juniper S.K."/>
            <person name="Young C.R."/>
            <person name="Angers B."/>
            <person name="Qian P.Y."/>
        </authorList>
    </citation>
    <scope>NUCLEOTIDE SEQUENCE</scope>
    <source>
        <strain evidence="5">P08H-3</strain>
    </source>
</reference>
<dbReference type="InterPro" id="IPR045151">
    <property type="entry name" value="DCAF8"/>
</dbReference>
<evidence type="ECO:0000256" key="2">
    <source>
        <dbReference type="ARBA" id="ARBA00022737"/>
    </source>
</evidence>
<dbReference type="EMBL" id="JAODUP010000072">
    <property type="protein sequence ID" value="KAK2163910.1"/>
    <property type="molecule type" value="Genomic_DNA"/>
</dbReference>
<feature type="compositionally biased region" description="Basic and acidic residues" evidence="4">
    <location>
        <begin position="487"/>
        <end position="511"/>
    </location>
</feature>
<gene>
    <name evidence="5" type="ORF">LSH36_72g04014</name>
</gene>
<feature type="compositionally biased region" description="Polar residues" evidence="4">
    <location>
        <begin position="590"/>
        <end position="600"/>
    </location>
</feature>